<dbReference type="InterPro" id="IPR018483">
    <property type="entry name" value="Carb_kinase_FGGY_CS"/>
</dbReference>
<organism evidence="14 15">
    <name type="scientific">Limnospira maxima CS-328</name>
    <dbReference type="NCBI Taxonomy" id="513049"/>
    <lineage>
        <taxon>Bacteria</taxon>
        <taxon>Bacillati</taxon>
        <taxon>Cyanobacteriota</taxon>
        <taxon>Cyanophyceae</taxon>
        <taxon>Oscillatoriophycideae</taxon>
        <taxon>Oscillatoriales</taxon>
        <taxon>Sirenicapillariaceae</taxon>
        <taxon>Limnospira</taxon>
    </lineage>
</organism>
<dbReference type="HAMAP" id="MF_00186">
    <property type="entry name" value="Glycerol_kin"/>
    <property type="match status" value="1"/>
</dbReference>
<dbReference type="InterPro" id="IPR018484">
    <property type="entry name" value="FGGY_N"/>
</dbReference>
<comment type="function">
    <text evidence="9 10">Key enzyme in the regulation of glycerol uptake and metabolism. Catalyzes the phosphorylation of glycerol to yield sn-glycerol 3-phosphate.</text>
</comment>
<evidence type="ECO:0000256" key="8">
    <source>
        <dbReference type="ARBA" id="ARBA00052101"/>
    </source>
</evidence>
<feature type="binding site" evidence="10">
    <location>
        <position position="34"/>
    </location>
    <ligand>
        <name>sn-glycerol 3-phosphate</name>
        <dbReference type="ChEBI" id="CHEBI:57597"/>
    </ligand>
</feature>
<evidence type="ECO:0000256" key="3">
    <source>
        <dbReference type="ARBA" id="ARBA00022679"/>
    </source>
</evidence>
<dbReference type="InterPro" id="IPR018485">
    <property type="entry name" value="FGGY_C"/>
</dbReference>
<dbReference type="NCBIfam" id="TIGR01311">
    <property type="entry name" value="glycerol_kin"/>
    <property type="match status" value="1"/>
</dbReference>
<feature type="binding site" evidence="10">
    <location>
        <position position="339"/>
    </location>
    <ligand>
        <name>ATP</name>
        <dbReference type="ChEBI" id="CHEBI:30616"/>
    </ligand>
</feature>
<dbReference type="InterPro" id="IPR000577">
    <property type="entry name" value="Carb_kinase_FGGY"/>
</dbReference>
<evidence type="ECO:0000256" key="11">
    <source>
        <dbReference type="RuleBase" id="RU003733"/>
    </source>
</evidence>
<feature type="binding site" evidence="10">
    <location>
        <position position="436"/>
    </location>
    <ligand>
        <name>ADP</name>
        <dbReference type="ChEBI" id="CHEBI:456216"/>
    </ligand>
</feature>
<comment type="activity regulation">
    <text evidence="10">Inhibited by fructose 1,6-bisphosphate (FBP).</text>
</comment>
<feature type="binding site" evidence="10">
    <location>
        <position position="34"/>
    </location>
    <ligand>
        <name>ADP</name>
        <dbReference type="ChEBI" id="CHEBI:456216"/>
    </ligand>
</feature>
<reference evidence="14 15" key="1">
    <citation type="journal article" date="2011" name="Appl. Environ. Microbiol.">
        <title>Contribution of a Sodium Ion Gradient to Energy Conservation during Fermentation in the Cyanobacterium Arthrospira (Spirulina) maxima CS-328.</title>
        <authorList>
            <person name="Carrieri D."/>
            <person name="Ananyev G."/>
            <person name="Lenz O."/>
            <person name="Bryant D.A."/>
            <person name="Dismukes G.C."/>
        </authorList>
    </citation>
    <scope>NUCLEOTIDE SEQUENCE [LARGE SCALE GENOMIC DNA]</scope>
    <source>
        <strain evidence="14 15">CS-328</strain>
    </source>
</reference>
<proteinExistence type="inferred from homology"/>
<comment type="pathway">
    <text evidence="1 10">Polyol metabolism; glycerol degradation via glycerol kinase pathway; sn-glycerol 3-phosphate from glycerol: step 1/1.</text>
</comment>
<feature type="binding site" evidence="10">
    <location>
        <position position="104"/>
    </location>
    <ligand>
        <name>sn-glycerol 3-phosphate</name>
        <dbReference type="ChEBI" id="CHEBI:57597"/>
    </ligand>
</feature>
<evidence type="ECO:0000256" key="1">
    <source>
        <dbReference type="ARBA" id="ARBA00005190"/>
    </source>
</evidence>
<dbReference type="AlphaFoldDB" id="B5W3L8"/>
<feature type="binding site" evidence="10">
    <location>
        <position position="105"/>
    </location>
    <ligand>
        <name>sn-glycerol 3-phosphate</name>
        <dbReference type="ChEBI" id="CHEBI:57597"/>
    </ligand>
</feature>
<evidence type="ECO:0000259" key="13">
    <source>
        <dbReference type="Pfam" id="PF02782"/>
    </source>
</evidence>
<sequence length="523" mass="57777">MGLSNDRASFVSFFKEMLMTTLNTQYILALDLGTTGNRAILFNAEGSIAGQAYKELTQHYPQPGWLEHDPQQIWEDTSEMMQRVFRDTGISPTQVQAIGLTVQRETCMLWDKTTGEPLHNAIVWQDRRTAAKCRELAEQGKAEEIQERTGLVVDAYFSATKLAWLLDWVKREKPHVNLDNVLAGTVDTWALWKLTGGKVHATDHSNASRTMLMNLDRGDWGPVLLDLFGIPRHIMPEIKPSIGFFGKTDPNLLGVEIPITAILGDQQAALFAHGCDQPGMLKCTYGTGCFLISQTGEILTRSHNQLLSTMAWTQQQGDRPISANYALEGAMFTTGACIQWLRDGIKLIDSAAETEGLCRQVHDTNGVYFVPALSGLGAPHWDMSARGAFMGITGGVQRQHLVRSVLESIAYQVGEVVEAMNKDCQTSISLLKVDGGASRNNFLMQFQADLLGIPVERPAILDATAQGAAFGAGLAIGFWDSYQDLISRRQVDRIFEPGGGSAQARDHFIMWTRAISRAKNWVD</sequence>
<feature type="binding site" evidence="10">
    <location>
        <position position="156"/>
    </location>
    <ligand>
        <name>glycerol</name>
        <dbReference type="ChEBI" id="CHEBI:17754"/>
    </ligand>
</feature>
<protein>
    <recommendedName>
        <fullName evidence="10">Glycerol kinase</fullName>
        <ecNumber evidence="10">2.7.1.30</ecNumber>
    </recommendedName>
    <alternativeName>
        <fullName evidence="10">ATP:glycerol 3-phosphotransferase</fullName>
    </alternativeName>
    <alternativeName>
        <fullName evidence="10">Glycerokinase</fullName>
        <shortName evidence="10">GK</shortName>
    </alternativeName>
</protein>
<keyword evidence="3 10" id="KW-0808">Transferase</keyword>
<dbReference type="CDD" id="cd07769">
    <property type="entry name" value="ASKHA_NBD_FGGY_GK"/>
    <property type="match status" value="1"/>
</dbReference>
<dbReference type="GO" id="GO:0006072">
    <property type="term" value="P:glycerol-3-phosphate metabolic process"/>
    <property type="evidence" value="ECO:0007669"/>
    <property type="project" value="InterPro"/>
</dbReference>
<dbReference type="InterPro" id="IPR043129">
    <property type="entry name" value="ATPase_NBD"/>
</dbReference>
<evidence type="ECO:0000259" key="12">
    <source>
        <dbReference type="Pfam" id="PF00370"/>
    </source>
</evidence>
<keyword evidence="6 10" id="KW-0319">Glycerol metabolism</keyword>
<comment type="caution">
    <text evidence="10">Lacks conserved residue(s) required for the propagation of feature annotation.</text>
</comment>
<feature type="binding site" evidence="10">
    <location>
        <position position="287"/>
    </location>
    <ligand>
        <name>ATP</name>
        <dbReference type="ChEBI" id="CHEBI:30616"/>
    </ligand>
</feature>
<evidence type="ECO:0000256" key="7">
    <source>
        <dbReference type="ARBA" id="ARBA00022840"/>
    </source>
</evidence>
<feature type="domain" description="Carbohydrate kinase FGGY C-terminal" evidence="13">
    <location>
        <begin position="281"/>
        <end position="475"/>
    </location>
</feature>
<dbReference type="PANTHER" id="PTHR10196">
    <property type="entry name" value="SUGAR KINASE"/>
    <property type="match status" value="1"/>
</dbReference>
<dbReference type="FunFam" id="3.30.420.40:FF:000007">
    <property type="entry name" value="Glycerol kinase"/>
    <property type="match status" value="1"/>
</dbReference>
<feature type="binding site" evidence="10">
    <location>
        <position position="436"/>
    </location>
    <ligand>
        <name>ATP</name>
        <dbReference type="ChEBI" id="CHEBI:30616"/>
    </ligand>
</feature>
<feature type="binding site" evidence="10">
    <location>
        <position position="335"/>
    </location>
    <ligand>
        <name>ATP</name>
        <dbReference type="ChEBI" id="CHEBI:30616"/>
    </ligand>
</feature>
<dbReference type="GO" id="GO:0004370">
    <property type="term" value="F:glycerol kinase activity"/>
    <property type="evidence" value="ECO:0007669"/>
    <property type="project" value="UniProtKB-UniRule"/>
</dbReference>
<feature type="binding site" evidence="10">
    <location>
        <position position="156"/>
    </location>
    <ligand>
        <name>sn-glycerol 3-phosphate</name>
        <dbReference type="ChEBI" id="CHEBI:57597"/>
    </ligand>
</feature>
<evidence type="ECO:0000256" key="6">
    <source>
        <dbReference type="ARBA" id="ARBA00022798"/>
    </source>
</evidence>
<dbReference type="PANTHER" id="PTHR10196:SF69">
    <property type="entry name" value="GLYCEROL KINASE"/>
    <property type="match status" value="1"/>
</dbReference>
<dbReference type="EMBL" id="ABYK01000026">
    <property type="protein sequence ID" value="EDZ93854.1"/>
    <property type="molecule type" value="Genomic_DNA"/>
</dbReference>
<dbReference type="PIRSF" id="PIRSF000538">
    <property type="entry name" value="GlpK"/>
    <property type="match status" value="1"/>
</dbReference>
<evidence type="ECO:0000313" key="14">
    <source>
        <dbReference type="EMBL" id="EDZ93854.1"/>
    </source>
</evidence>
<keyword evidence="7 10" id="KW-0067">ATP-binding</keyword>
<dbReference type="Gene3D" id="3.30.420.40">
    <property type="match status" value="2"/>
</dbReference>
<feature type="binding site" evidence="10">
    <location>
        <position position="35"/>
    </location>
    <ligand>
        <name>ATP</name>
        <dbReference type="ChEBI" id="CHEBI:30616"/>
    </ligand>
</feature>
<feature type="binding site" evidence="10">
    <location>
        <position position="38"/>
    </location>
    <ligand>
        <name>ADP</name>
        <dbReference type="ChEBI" id="CHEBI:456216"/>
    </ligand>
</feature>
<comment type="catalytic activity">
    <reaction evidence="8 10">
        <text>glycerol + ATP = sn-glycerol 3-phosphate + ADP + H(+)</text>
        <dbReference type="Rhea" id="RHEA:21644"/>
        <dbReference type="ChEBI" id="CHEBI:15378"/>
        <dbReference type="ChEBI" id="CHEBI:17754"/>
        <dbReference type="ChEBI" id="CHEBI:30616"/>
        <dbReference type="ChEBI" id="CHEBI:57597"/>
        <dbReference type="ChEBI" id="CHEBI:456216"/>
        <dbReference type="EC" id="2.7.1.30"/>
    </reaction>
</comment>
<evidence type="ECO:0000256" key="4">
    <source>
        <dbReference type="ARBA" id="ARBA00022741"/>
    </source>
</evidence>
<keyword evidence="5 10" id="KW-0418">Kinase</keyword>
<dbReference type="NCBIfam" id="NF000756">
    <property type="entry name" value="PRK00047.1"/>
    <property type="match status" value="1"/>
</dbReference>
<feature type="binding site" evidence="10">
    <location>
        <position position="287"/>
    </location>
    <ligand>
        <name>ADP</name>
        <dbReference type="ChEBI" id="CHEBI:456216"/>
    </ligand>
</feature>
<dbReference type="GO" id="GO:0019563">
    <property type="term" value="P:glycerol catabolic process"/>
    <property type="evidence" value="ECO:0007669"/>
    <property type="project" value="UniProtKB-UniRule"/>
</dbReference>
<dbReference type="UniPathway" id="UPA00618">
    <property type="reaction ID" value="UER00672"/>
</dbReference>
<gene>
    <name evidence="10" type="primary">glpK</name>
    <name evidence="14" type="ORF">AmaxDRAFT_3363</name>
</gene>
<evidence type="ECO:0000256" key="2">
    <source>
        <dbReference type="ARBA" id="ARBA00009156"/>
    </source>
</evidence>
<evidence type="ECO:0000256" key="10">
    <source>
        <dbReference type="HAMAP-Rule" id="MF_00186"/>
    </source>
</evidence>
<feature type="domain" description="Carbohydrate kinase FGGY N-terminal" evidence="12">
    <location>
        <begin position="26"/>
        <end position="271"/>
    </location>
</feature>
<dbReference type="InterPro" id="IPR005999">
    <property type="entry name" value="Glycerol_kin"/>
</dbReference>
<feature type="binding site" evidence="10">
    <location>
        <position position="335"/>
    </location>
    <ligand>
        <name>ADP</name>
        <dbReference type="ChEBI" id="CHEBI:456216"/>
    </ligand>
</feature>
<dbReference type="SUPFAM" id="SSF53067">
    <property type="entry name" value="Actin-like ATPase domain"/>
    <property type="match status" value="2"/>
</dbReference>
<feature type="binding site" evidence="10">
    <location>
        <position position="105"/>
    </location>
    <ligand>
        <name>glycerol</name>
        <dbReference type="ChEBI" id="CHEBI:17754"/>
    </ligand>
</feature>
<comment type="similarity">
    <text evidence="2 10 11">Belongs to the FGGY kinase family.</text>
</comment>
<evidence type="ECO:0000256" key="9">
    <source>
        <dbReference type="ARBA" id="ARBA00054633"/>
    </source>
</evidence>
<feature type="binding site" evidence="10">
    <location>
        <position position="34"/>
    </location>
    <ligand>
        <name>ATP</name>
        <dbReference type="ChEBI" id="CHEBI:30616"/>
    </ligand>
</feature>
<evidence type="ECO:0000256" key="5">
    <source>
        <dbReference type="ARBA" id="ARBA00022777"/>
    </source>
</evidence>
<dbReference type="GO" id="GO:0005524">
    <property type="term" value="F:ATP binding"/>
    <property type="evidence" value="ECO:0007669"/>
    <property type="project" value="UniProtKB-UniRule"/>
</dbReference>
<feature type="binding site" evidence="10">
    <location>
        <position position="265"/>
    </location>
    <ligand>
        <name>sn-glycerol 3-phosphate</name>
        <dbReference type="ChEBI" id="CHEBI:57597"/>
    </ligand>
</feature>
<dbReference type="PROSITE" id="PS00445">
    <property type="entry name" value="FGGY_KINASES_2"/>
    <property type="match status" value="1"/>
</dbReference>
<dbReference type="Proteomes" id="UP000004061">
    <property type="component" value="Unassembled WGS sequence"/>
</dbReference>
<keyword evidence="15" id="KW-1185">Reference proteome</keyword>
<dbReference type="Pfam" id="PF02782">
    <property type="entry name" value="FGGY_C"/>
    <property type="match status" value="1"/>
</dbReference>
<dbReference type="GO" id="GO:0005829">
    <property type="term" value="C:cytosol"/>
    <property type="evidence" value="ECO:0007669"/>
    <property type="project" value="TreeGrafter"/>
</dbReference>
<comment type="caution">
    <text evidence="14">The sequence shown here is derived from an EMBL/GenBank/DDBJ whole genome shotgun (WGS) entry which is preliminary data.</text>
</comment>
<accession>B5W3L8</accession>
<dbReference type="Pfam" id="PF00370">
    <property type="entry name" value="FGGY_N"/>
    <property type="match status" value="1"/>
</dbReference>
<dbReference type="EC" id="2.7.1.30" evidence="10"/>
<feature type="binding site" evidence="10">
    <location>
        <position position="440"/>
    </location>
    <ligand>
        <name>ADP</name>
        <dbReference type="ChEBI" id="CHEBI:456216"/>
    </ligand>
</feature>
<feature type="binding site" evidence="10">
    <location>
        <position position="266"/>
    </location>
    <ligand>
        <name>glycerol</name>
        <dbReference type="ChEBI" id="CHEBI:17754"/>
    </ligand>
</feature>
<feature type="binding site" evidence="10">
    <location>
        <position position="265"/>
    </location>
    <ligand>
        <name>glycerol</name>
        <dbReference type="ChEBI" id="CHEBI:17754"/>
    </ligand>
</feature>
<feature type="binding site" evidence="10">
    <location>
        <position position="104"/>
    </location>
    <ligand>
        <name>glycerol</name>
        <dbReference type="ChEBI" id="CHEBI:17754"/>
    </ligand>
</feature>
<dbReference type="FunFam" id="3.30.420.40:FF:000008">
    <property type="entry name" value="Glycerol kinase"/>
    <property type="match status" value="1"/>
</dbReference>
<name>B5W3L8_LIMMA</name>
<keyword evidence="4 10" id="KW-0547">Nucleotide-binding</keyword>
<evidence type="ECO:0000313" key="15">
    <source>
        <dbReference type="Proteomes" id="UP000004061"/>
    </source>
</evidence>